<reference evidence="2 3" key="2">
    <citation type="journal article" date="2022" name="Mar. Drugs">
        <title>Bioassay-Guided Fractionation Leads to the Detection of Cholic Acid Generated by the Rare Thalassomonas sp.</title>
        <authorList>
            <person name="Pheiffer F."/>
            <person name="Schneider Y.K."/>
            <person name="Hansen E.H."/>
            <person name="Andersen J.H."/>
            <person name="Isaksson J."/>
            <person name="Busche T."/>
            <person name="R C."/>
            <person name="Kalinowski J."/>
            <person name="Zyl L.V."/>
            <person name="Trindade M."/>
        </authorList>
    </citation>
    <scope>NUCLEOTIDE SEQUENCE [LARGE SCALE GENOMIC DNA]</scope>
    <source>
        <strain evidence="2 3">A5K-106</strain>
    </source>
</reference>
<evidence type="ECO:0000256" key="1">
    <source>
        <dbReference type="SAM" id="Phobius"/>
    </source>
</evidence>
<gene>
    <name evidence="2" type="ORF">SG35_009025</name>
</gene>
<keyword evidence="1" id="KW-1133">Transmembrane helix</keyword>
<evidence type="ECO:0000313" key="2">
    <source>
        <dbReference type="EMBL" id="WDE00752.1"/>
    </source>
</evidence>
<feature type="transmembrane region" description="Helical" evidence="1">
    <location>
        <begin position="83"/>
        <end position="103"/>
    </location>
</feature>
<keyword evidence="1" id="KW-0812">Transmembrane</keyword>
<feature type="transmembrane region" description="Helical" evidence="1">
    <location>
        <begin position="123"/>
        <end position="148"/>
    </location>
</feature>
<evidence type="ECO:0000313" key="3">
    <source>
        <dbReference type="Proteomes" id="UP000032568"/>
    </source>
</evidence>
<feature type="transmembrane region" description="Helical" evidence="1">
    <location>
        <begin position="181"/>
        <end position="199"/>
    </location>
</feature>
<sequence>MKKFDLIILIALALCCLSFFYTYTQYYELGLCLYLFVVAMVYFDNINVRHICALLLIYKLSIYSLMNFYLIDAVEPLENVWGNVILFSIQLTALAALTLIMFFRPILSRMLHKRFSPEDDTKIAAGFGEIFIVSGYALLTLVMLLTFVENIIRNLEYIGFSNEIAQPFWNWTFFYDNLEPIFHSGEILIGVVILFLALVNPDEVQENLATE</sequence>
<dbReference type="RefSeq" id="WP_044832381.1">
    <property type="nucleotide sequence ID" value="NZ_CP059735.1"/>
</dbReference>
<proteinExistence type="predicted"/>
<reference evidence="2 3" key="1">
    <citation type="journal article" date="2015" name="Genome Announc.">
        <title>Draft Genome Sequences of Marine Isolates of Thalassomonas viridans and Thalassomonas actiniarum.</title>
        <authorList>
            <person name="Olonade I."/>
            <person name="van Zyl L.J."/>
            <person name="Trindade M."/>
        </authorList>
    </citation>
    <scope>NUCLEOTIDE SEQUENCE [LARGE SCALE GENOMIC DNA]</scope>
    <source>
        <strain evidence="2 3">A5K-106</strain>
    </source>
</reference>
<dbReference type="KEGG" id="tact:SG35_009025"/>
<organism evidence="2 3">
    <name type="scientific">Thalassomonas actiniarum</name>
    <dbReference type="NCBI Taxonomy" id="485447"/>
    <lineage>
        <taxon>Bacteria</taxon>
        <taxon>Pseudomonadati</taxon>
        <taxon>Pseudomonadota</taxon>
        <taxon>Gammaproteobacteria</taxon>
        <taxon>Alteromonadales</taxon>
        <taxon>Colwelliaceae</taxon>
        <taxon>Thalassomonas</taxon>
    </lineage>
</organism>
<feature type="transmembrane region" description="Helical" evidence="1">
    <location>
        <begin position="28"/>
        <end position="44"/>
    </location>
</feature>
<dbReference type="EMBL" id="CP059735">
    <property type="protein sequence ID" value="WDE00752.1"/>
    <property type="molecule type" value="Genomic_DNA"/>
</dbReference>
<protein>
    <submittedName>
        <fullName evidence="2">Uncharacterized protein</fullName>
    </submittedName>
</protein>
<feature type="transmembrane region" description="Helical" evidence="1">
    <location>
        <begin position="51"/>
        <end position="71"/>
    </location>
</feature>
<name>A0AAE9YWB1_9GAMM</name>
<keyword evidence="3" id="KW-1185">Reference proteome</keyword>
<keyword evidence="1" id="KW-0472">Membrane</keyword>
<dbReference type="Proteomes" id="UP000032568">
    <property type="component" value="Chromosome"/>
</dbReference>
<dbReference type="AlphaFoldDB" id="A0AAE9YWB1"/>
<accession>A0AAE9YWB1</accession>